<evidence type="ECO:0000259" key="2">
    <source>
        <dbReference type="Pfam" id="PF18821"/>
    </source>
</evidence>
<proteinExistence type="predicted"/>
<name>A0A9Q3UI44_VIBPH</name>
<evidence type="ECO:0000313" key="3">
    <source>
        <dbReference type="EMBL" id="MCC3807666.1"/>
    </source>
</evidence>
<dbReference type="InterPro" id="IPR040677">
    <property type="entry name" value="LPD7"/>
</dbReference>
<dbReference type="AlphaFoldDB" id="A0A9Q3UI44"/>
<dbReference type="Proteomes" id="UP000726777">
    <property type="component" value="Unassembled WGS sequence"/>
</dbReference>
<accession>A0A9Q3UI44</accession>
<organism evidence="3 4">
    <name type="scientific">Vibrio parahaemolyticus</name>
    <dbReference type="NCBI Taxonomy" id="670"/>
    <lineage>
        <taxon>Bacteria</taxon>
        <taxon>Pseudomonadati</taxon>
        <taxon>Pseudomonadota</taxon>
        <taxon>Gammaproteobacteria</taxon>
        <taxon>Vibrionales</taxon>
        <taxon>Vibrionaceae</taxon>
        <taxon>Vibrio</taxon>
    </lineage>
</organism>
<gene>
    <name evidence="3" type="ORF">IB292_21840</name>
</gene>
<feature type="region of interest" description="Disordered" evidence="1">
    <location>
        <begin position="155"/>
        <end position="226"/>
    </location>
</feature>
<dbReference type="Pfam" id="PF18821">
    <property type="entry name" value="LPD7"/>
    <property type="match status" value="1"/>
</dbReference>
<evidence type="ECO:0000256" key="1">
    <source>
        <dbReference type="SAM" id="MobiDB-lite"/>
    </source>
</evidence>
<protein>
    <submittedName>
        <fullName evidence="3">Relaxase NikB</fullName>
    </submittedName>
</protein>
<feature type="compositionally biased region" description="Basic and acidic residues" evidence="1">
    <location>
        <begin position="155"/>
        <end position="181"/>
    </location>
</feature>
<comment type="caution">
    <text evidence="3">The sequence shown here is derived from an EMBL/GenBank/DDBJ whole genome shotgun (WGS) entry which is preliminary data.</text>
</comment>
<dbReference type="EMBL" id="JACVHL010000029">
    <property type="protein sequence ID" value="MCC3807666.1"/>
    <property type="molecule type" value="Genomic_DNA"/>
</dbReference>
<evidence type="ECO:0000313" key="4">
    <source>
        <dbReference type="Proteomes" id="UP000726777"/>
    </source>
</evidence>
<feature type="domain" description="Large polyvalent protein-associated" evidence="2">
    <location>
        <begin position="464"/>
        <end position="544"/>
    </location>
</feature>
<feature type="compositionally biased region" description="Basic residues" evidence="1">
    <location>
        <begin position="182"/>
        <end position="193"/>
    </location>
</feature>
<reference evidence="3" key="1">
    <citation type="submission" date="2020-09" db="EMBL/GenBank/DDBJ databases">
        <title>Genome sequence of Vibrio parahaemolyticus isolates.</title>
        <authorList>
            <person name="Hammerl J.A."/>
            <person name="Strauch E."/>
        </authorList>
    </citation>
    <scope>NUCLEOTIDE SEQUENCE</scope>
    <source>
        <strain evidence="3">17-VB00146</strain>
    </source>
</reference>
<sequence length="953" mass="109181">MSDFERELSTFGDVDKGRLGSDSEYFKVKPKGHTKYIRLKEPCFKPDYIERRELLRPKPSDALIRTRLREWQQTRSHEMKHVHSASPKFRQQYYNSTPEQKQELLHARREQYHRKYHLRARRRTPNRELGVERIGLNRFADLPNGLPSVPQRGLVRADRQRPEVSEGVLSRDEHHHLESTRARRNHELRRSTHWRGGSRSGRRDTDGHGIRAGLRTGHGLHASRLGEGVQNGWQSGLSAVPFNTMRDNVTHGIDKPLSLAENLLLAHREHKATDRELNHFRVVRATLDPERLLNHFERSHGLVREHYDVFRVKGGAGRIKIGSRAFNVSDFCTQHMHLPWSETKPLLSSLYQQQEAEKQEHRIVNAISFDSWAIQRARHDPHSWLDDTLRLFNQLVRDEQHGDPHMALADLKKWRTQADDENSIRNDDIDLKSLHDNFKRQQLLADQLTLSMSDLVATKDEKNKRVTFKDVKTGNELFRDVGTHILMSSKQPEPDHVAAAMALAAKKFGTVRITGTKEFKQQVIDVAVAKNLNIVFSDKSMQQLFVACREAFQKGEVPETKQTQADNAIVDTPTRSAHDVSRAAKEIRVGLKVADRIDRDLTLLETTGATLEVMVDRHREWLNDNMNTAAYKYVREHIEQGMANHDGYRQLMSDVLAQVDKDIAQQAPSTHQEAAQEQAPITLVAHGRAPYLHDETNKDSYFVELSHGETKWGVGLESAIEESGARIGDVVDVTKVGKEAVTVMADVKDAQGNVLKTEPLETERVKWHIEVHAPAQEQTSNQDDAREYSLGYLVNEAKSLFDKSAALDEFKHGDEVAMLFDKARWLVNEVAQRTAHNPFEQATHPWLVERFEKDHQELTNKQWDNEANIELRFEYRDQGVVPTFNGKDAQDVPDMLLSRIRKQDAFLQQYSMEELTQGALTQKATSAVPVEQTFSRTGELVQVETVTQSLTLS</sequence>